<dbReference type="EMBL" id="JAODUO010000120">
    <property type="protein sequence ID" value="KAK2188882.1"/>
    <property type="molecule type" value="Genomic_DNA"/>
</dbReference>
<dbReference type="InterPro" id="IPR059049">
    <property type="entry name" value="TSEN34_N"/>
</dbReference>
<dbReference type="Pfam" id="PF26577">
    <property type="entry name" value="TSEN34_N"/>
    <property type="match status" value="1"/>
</dbReference>
<keyword evidence="9" id="KW-1185">Reference proteome</keyword>
<evidence type="ECO:0000256" key="4">
    <source>
        <dbReference type="ARBA" id="ARBA00023239"/>
    </source>
</evidence>
<dbReference type="Proteomes" id="UP001209878">
    <property type="component" value="Unassembled WGS sequence"/>
</dbReference>
<evidence type="ECO:0000256" key="5">
    <source>
        <dbReference type="ARBA" id="ARBA00034031"/>
    </source>
</evidence>
<sequence length="215" mass="24545">RSLQVRHCVYGLHTDVAVLRQEHRIVGRLVGCLPRLPRQNIQLGRPLQLLAEEATLLVDKGVAQVALCREKKREEIQAHADEIQRGRMAKRQRLVKDQIDADEAESTATCRHTELEPAEWLYPVTETETTRYRVFKDLWEKGYYLTSGCKFGGEPARFHSFYIAVCRPSSQSFTPLDLITLGRLGANVKKTVILCTVDEDTDQMCYISLQWTGLS</sequence>
<dbReference type="PIRSF" id="PIRSF017250">
    <property type="entry name" value="tRNA_splic_SEN34"/>
    <property type="match status" value="1"/>
</dbReference>
<name>A0AAD9UGR4_RIDPI</name>
<dbReference type="InterPro" id="IPR011856">
    <property type="entry name" value="tRNA_endonuc-like_dom_sf"/>
</dbReference>
<evidence type="ECO:0000256" key="2">
    <source>
        <dbReference type="ARBA" id="ARBA00012573"/>
    </source>
</evidence>
<dbReference type="AlphaFoldDB" id="A0AAD9UGR4"/>
<dbReference type="GO" id="GO:0003676">
    <property type="term" value="F:nucleic acid binding"/>
    <property type="evidence" value="ECO:0007669"/>
    <property type="project" value="InterPro"/>
</dbReference>
<comment type="similarity">
    <text evidence="1">Belongs to the tRNA-intron endonuclease family.</text>
</comment>
<comment type="catalytic activity">
    <reaction evidence="5">
        <text>pretRNA = a 3'-half-tRNA molecule with a 5'-OH end + a 5'-half-tRNA molecule with a 2',3'-cyclic phosphate end + an intron with a 2',3'-cyclic phosphate and a 5'-hydroxyl terminus.</text>
        <dbReference type="EC" id="4.6.1.16"/>
    </reaction>
</comment>
<comment type="caution">
    <text evidence="8">The sequence shown here is derived from an EMBL/GenBank/DDBJ whole genome shotgun (WGS) entry which is preliminary data.</text>
</comment>
<evidence type="ECO:0000313" key="9">
    <source>
        <dbReference type="Proteomes" id="UP001209878"/>
    </source>
</evidence>
<feature type="domain" description="tRNA intron endonuclease catalytic" evidence="6">
    <location>
        <begin position="130"/>
        <end position="202"/>
    </location>
</feature>
<evidence type="ECO:0000256" key="1">
    <source>
        <dbReference type="ARBA" id="ARBA00008078"/>
    </source>
</evidence>
<organism evidence="8 9">
    <name type="scientific">Ridgeia piscesae</name>
    <name type="common">Tubeworm</name>
    <dbReference type="NCBI Taxonomy" id="27915"/>
    <lineage>
        <taxon>Eukaryota</taxon>
        <taxon>Metazoa</taxon>
        <taxon>Spiralia</taxon>
        <taxon>Lophotrochozoa</taxon>
        <taxon>Annelida</taxon>
        <taxon>Polychaeta</taxon>
        <taxon>Sedentaria</taxon>
        <taxon>Canalipalpata</taxon>
        <taxon>Sabellida</taxon>
        <taxon>Siboglinidae</taxon>
        <taxon>Ridgeia</taxon>
    </lineage>
</organism>
<evidence type="ECO:0000313" key="8">
    <source>
        <dbReference type="EMBL" id="KAK2188882.1"/>
    </source>
</evidence>
<evidence type="ECO:0000259" key="7">
    <source>
        <dbReference type="Pfam" id="PF26577"/>
    </source>
</evidence>
<keyword evidence="3" id="KW-0819">tRNA processing</keyword>
<protein>
    <recommendedName>
        <fullName evidence="2">tRNA-intron lyase</fullName>
        <ecNumber evidence="2">4.6.1.16</ecNumber>
    </recommendedName>
</protein>
<dbReference type="InterPro" id="IPR016690">
    <property type="entry name" value="TSEN34"/>
</dbReference>
<dbReference type="PANTHER" id="PTHR13070">
    <property type="entry name" value="TRNA-SPLICING ENDONUCLEASE SUBUNIT SEN34-RELATED"/>
    <property type="match status" value="1"/>
</dbReference>
<reference evidence="8" key="1">
    <citation type="journal article" date="2023" name="Mol. Biol. Evol.">
        <title>Third-Generation Sequencing Reveals the Adaptive Role of the Epigenome in Three Deep-Sea Polychaetes.</title>
        <authorList>
            <person name="Perez M."/>
            <person name="Aroh O."/>
            <person name="Sun Y."/>
            <person name="Lan Y."/>
            <person name="Juniper S.K."/>
            <person name="Young C.R."/>
            <person name="Angers B."/>
            <person name="Qian P.Y."/>
        </authorList>
    </citation>
    <scope>NUCLEOTIDE SEQUENCE</scope>
    <source>
        <strain evidence="8">R07B-5</strain>
    </source>
</reference>
<dbReference type="InterPro" id="IPR006677">
    <property type="entry name" value="tRNA_intron_Endonuc_cat-like"/>
</dbReference>
<accession>A0AAD9UGR4</accession>
<dbReference type="GO" id="GO:0000214">
    <property type="term" value="C:tRNA-intron endonuclease complex"/>
    <property type="evidence" value="ECO:0007669"/>
    <property type="project" value="InterPro"/>
</dbReference>
<dbReference type="EC" id="4.6.1.16" evidence="2"/>
<dbReference type="SUPFAM" id="SSF53032">
    <property type="entry name" value="tRNA-intron endonuclease catalytic domain-like"/>
    <property type="match status" value="1"/>
</dbReference>
<dbReference type="Gene3D" id="3.40.1350.10">
    <property type="match status" value="1"/>
</dbReference>
<dbReference type="GO" id="GO:0000213">
    <property type="term" value="F:tRNA-intron lyase activity"/>
    <property type="evidence" value="ECO:0007669"/>
    <property type="project" value="UniProtKB-EC"/>
</dbReference>
<proteinExistence type="inferred from homology"/>
<evidence type="ECO:0000259" key="6">
    <source>
        <dbReference type="Pfam" id="PF01974"/>
    </source>
</evidence>
<dbReference type="CDD" id="cd22363">
    <property type="entry name" value="tRNA-intron_lyase_C"/>
    <property type="match status" value="1"/>
</dbReference>
<feature type="domain" description="TSEN34 N-terminal" evidence="7">
    <location>
        <begin position="15"/>
        <end position="65"/>
    </location>
</feature>
<dbReference type="GO" id="GO:0000379">
    <property type="term" value="P:tRNA-type intron splice site recognition and cleavage"/>
    <property type="evidence" value="ECO:0007669"/>
    <property type="project" value="InterPro"/>
</dbReference>
<dbReference type="Pfam" id="PF01974">
    <property type="entry name" value="tRNA_int_endo"/>
    <property type="match status" value="1"/>
</dbReference>
<gene>
    <name evidence="8" type="ORF">NP493_117g07037</name>
</gene>
<evidence type="ECO:0000256" key="3">
    <source>
        <dbReference type="ARBA" id="ARBA00022694"/>
    </source>
</evidence>
<dbReference type="InterPro" id="IPR036167">
    <property type="entry name" value="tRNA_intron_Endo_cat-like_sf"/>
</dbReference>
<keyword evidence="4" id="KW-0456">Lyase</keyword>
<feature type="non-terminal residue" evidence="8">
    <location>
        <position position="1"/>
    </location>
</feature>
<dbReference type="PANTHER" id="PTHR13070:SF0">
    <property type="entry name" value="TRNA-SPLICING ENDONUCLEASE SUBUNIT SEN34"/>
    <property type="match status" value="1"/>
</dbReference>